<dbReference type="GO" id="GO:0006508">
    <property type="term" value="P:proteolysis"/>
    <property type="evidence" value="ECO:0007669"/>
    <property type="project" value="InterPro"/>
</dbReference>
<protein>
    <submittedName>
        <fullName evidence="2">Cytosol aminopeptidase family, N-terminal domain</fullName>
    </submittedName>
</protein>
<dbReference type="EMBL" id="LT906468">
    <property type="protein sequence ID" value="SNV47949.1"/>
    <property type="molecule type" value="Genomic_DNA"/>
</dbReference>
<gene>
    <name evidence="2" type="ORF">SAMEA4412673_01453</name>
</gene>
<dbReference type="GO" id="GO:0070006">
    <property type="term" value="F:metalloaminopeptidase activity"/>
    <property type="evidence" value="ECO:0007669"/>
    <property type="project" value="InterPro"/>
</dbReference>
<dbReference type="AlphaFoldDB" id="A0AAJ4XBP3"/>
<dbReference type="Proteomes" id="UP000215355">
    <property type="component" value="Chromosome 1"/>
</dbReference>
<organism evidence="2 3">
    <name type="scientific">Sphingobacterium mizutaii</name>
    <dbReference type="NCBI Taxonomy" id="1010"/>
    <lineage>
        <taxon>Bacteria</taxon>
        <taxon>Pseudomonadati</taxon>
        <taxon>Bacteroidota</taxon>
        <taxon>Sphingobacteriia</taxon>
        <taxon>Sphingobacteriales</taxon>
        <taxon>Sphingobacteriaceae</taxon>
        <taxon>Sphingobacterium</taxon>
    </lineage>
</organism>
<accession>A0AAJ4XBP3</accession>
<dbReference type="KEGG" id="smiz:4412673_01453"/>
<evidence type="ECO:0000313" key="2">
    <source>
        <dbReference type="EMBL" id="SNV47949.1"/>
    </source>
</evidence>
<evidence type="ECO:0000259" key="1">
    <source>
        <dbReference type="Pfam" id="PF02789"/>
    </source>
</evidence>
<dbReference type="RefSeq" id="WP_093095342.1">
    <property type="nucleotide sequence ID" value="NZ_FNGK01000001.1"/>
</dbReference>
<dbReference type="InterPro" id="IPR043472">
    <property type="entry name" value="Macro_dom-like"/>
</dbReference>
<keyword evidence="2" id="KW-0378">Hydrolase</keyword>
<sequence>MSNPSVQRSPIGSYKSVEIELVTWDASMAEVALSCACLFTHEINQKQPVGGLLHLNAAMGGLLFSLRDQKAFSGNYLDTLLIDQNLGKIKAERLLIIGLGRPEDWSGQTSADAVSVAAKLAYQLHLDSVAIAPSVLDTGIEPNADFSLQMLASLKERIDRQEEYHQLGLVKAPSIKKWVFDAGYTGFDAKADKFRENFQKLMNHYQ</sequence>
<proteinExistence type="predicted"/>
<evidence type="ECO:0000313" key="3">
    <source>
        <dbReference type="Proteomes" id="UP000215355"/>
    </source>
</evidence>
<reference evidence="2 3" key="1">
    <citation type="submission" date="2017-06" db="EMBL/GenBank/DDBJ databases">
        <authorList>
            <consortium name="Pathogen Informatics"/>
        </authorList>
    </citation>
    <scope>NUCLEOTIDE SEQUENCE [LARGE SCALE GENOMIC DNA]</scope>
    <source>
        <strain evidence="2 3">NCTC12149</strain>
    </source>
</reference>
<dbReference type="Gene3D" id="3.40.220.10">
    <property type="entry name" value="Leucine Aminopeptidase, subunit E, domain 1"/>
    <property type="match status" value="1"/>
</dbReference>
<dbReference type="Pfam" id="PF02789">
    <property type="entry name" value="Peptidase_M17_N"/>
    <property type="match status" value="1"/>
</dbReference>
<dbReference type="InterPro" id="IPR008283">
    <property type="entry name" value="Peptidase_M17_N"/>
</dbReference>
<keyword evidence="2" id="KW-0031">Aminopeptidase</keyword>
<keyword evidence="2" id="KW-0645">Protease</keyword>
<feature type="domain" description="Peptidase M17 leucyl aminopeptidase N-terminal" evidence="1">
    <location>
        <begin position="46"/>
        <end position="164"/>
    </location>
</feature>
<dbReference type="SUPFAM" id="SSF52949">
    <property type="entry name" value="Macro domain-like"/>
    <property type="match status" value="1"/>
</dbReference>
<name>A0AAJ4XBP3_9SPHI</name>